<comment type="similarity">
    <text evidence="2">Belongs to the ycf23 family.</text>
</comment>
<protein>
    <recommendedName>
        <fullName evidence="3">Uncharacterized protein ycf23</fullName>
    </recommendedName>
</protein>
<dbReference type="PANTHER" id="PTHR36895:SF1">
    <property type="entry name" value="YCF23 PROTEIN"/>
    <property type="match status" value="1"/>
</dbReference>
<accession>A0A1G4NYQ6</accession>
<proteinExistence type="inferred from homology"/>
<gene>
    <name evidence="5" type="primary">ycf23</name>
    <name evidence="5" type="ORF">J0255_67</name>
</gene>
<reference evidence="5" key="2">
    <citation type="submission" date="2016-10" db="EMBL/GenBank/DDBJ databases">
        <authorList>
            <person name="de Groot N.N."/>
        </authorList>
    </citation>
    <scope>NUCLEOTIDE SEQUENCE</scope>
    <source>
        <strain evidence="5">J.0255</strain>
    </source>
</reference>
<evidence type="ECO:0000313" key="5">
    <source>
        <dbReference type="EMBL" id="SCW23754.1"/>
    </source>
</evidence>
<dbReference type="InterPro" id="IPR007570">
    <property type="entry name" value="Uncharacterised_Ycf23"/>
</dbReference>
<dbReference type="AlphaFoldDB" id="A0A1G4NYQ6"/>
<evidence type="ECO:0000256" key="3">
    <source>
        <dbReference type="ARBA" id="ARBA00021523"/>
    </source>
</evidence>
<dbReference type="SUPFAM" id="SSF51569">
    <property type="entry name" value="Aldolase"/>
    <property type="match status" value="1"/>
</dbReference>
<evidence type="ECO:0000256" key="1">
    <source>
        <dbReference type="ARBA" id="ARBA00004474"/>
    </source>
</evidence>
<sequence>MPLNTYVQEAFDQKTVLKTIIGIDKLRVQDVVSKAQAAEIGGATYVDIAANTSLVHAVRSVTSIPICVSSICIEELMTCYDNGVDMLEIGNFDIFYSGGIRLLPEHIIKITSTLRLYADQASICVTIPCYLGLREQVHLAQHVEKLGVDIIQTEGYVSKYSADKNVYHPVIKASSTLASTLALRNCIKLPVITSSGINSLTAPMAISSGASGVGISSAFNGFNANIDLIEEVNEVVYSIQTNKTYNQKLKSCELVKDPLQVSSKV</sequence>
<reference evidence="5" key="1">
    <citation type="submission" date="2016-10" db="EMBL/GenBank/DDBJ databases">
        <title>Chloroplast genomes as a tool to resolve red algal phylogenies: a case study in the Nemaliales.</title>
        <authorList>
            <person name="Costa J.F."/>
            <person name="Lin S.M."/>
            <person name="Macaya E.C."/>
            <person name="Fernandez-Garcia C."/>
            <person name="Verbruggen H."/>
        </authorList>
    </citation>
    <scope>NUCLEOTIDE SEQUENCE</scope>
    <source>
        <strain evidence="5">J.0255</strain>
    </source>
</reference>
<comment type="subcellular location">
    <subcellularLocation>
        <location evidence="1">Plastid</location>
    </subcellularLocation>
</comment>
<evidence type="ECO:0000256" key="4">
    <source>
        <dbReference type="ARBA" id="ARBA00022640"/>
    </source>
</evidence>
<evidence type="ECO:0000256" key="2">
    <source>
        <dbReference type="ARBA" id="ARBA00009664"/>
    </source>
</evidence>
<geneLocation type="chloroplast" evidence="5"/>
<keyword evidence="5" id="KW-0150">Chloroplast</keyword>
<dbReference type="RefSeq" id="YP_009315299.1">
    <property type="nucleotide sequence ID" value="NC_031666.1"/>
</dbReference>
<dbReference type="EMBL" id="LT622875">
    <property type="protein sequence ID" value="SCW23754.1"/>
    <property type="molecule type" value="Genomic_DNA"/>
</dbReference>
<dbReference type="GO" id="GO:0009536">
    <property type="term" value="C:plastid"/>
    <property type="evidence" value="ECO:0007669"/>
    <property type="project" value="UniProtKB-SubCell"/>
</dbReference>
<dbReference type="Pfam" id="PF04481">
    <property type="entry name" value="DUF561"/>
    <property type="match status" value="1"/>
</dbReference>
<dbReference type="PANTHER" id="PTHR36895">
    <property type="match status" value="1"/>
</dbReference>
<organism evidence="5">
    <name type="scientific">Yamadaella caenomyce</name>
    <dbReference type="NCBI Taxonomy" id="259029"/>
    <lineage>
        <taxon>Eukaryota</taxon>
        <taxon>Rhodophyta</taxon>
        <taxon>Florideophyceae</taxon>
        <taxon>Nemaliophycidae</taxon>
        <taxon>Nemaliales</taxon>
        <taxon>Liagoraceae</taxon>
        <taxon>Yamadaella</taxon>
    </lineage>
</organism>
<dbReference type="GeneID" id="29997983"/>
<name>A0A1G4NYQ6_9FLOR</name>
<keyword evidence="4 5" id="KW-0934">Plastid</keyword>